<evidence type="ECO:0000259" key="1">
    <source>
        <dbReference type="Pfam" id="PF07859"/>
    </source>
</evidence>
<gene>
    <name evidence="2" type="ORF">QYE76_049806</name>
</gene>
<keyword evidence="3" id="KW-1185">Reference proteome</keyword>
<dbReference type="InterPro" id="IPR050466">
    <property type="entry name" value="Carboxylest/Gibb_receptor"/>
</dbReference>
<proteinExistence type="predicted"/>
<comment type="caution">
    <text evidence="2">The sequence shown here is derived from an EMBL/GenBank/DDBJ whole genome shotgun (WGS) entry which is preliminary data.</text>
</comment>
<dbReference type="Pfam" id="PF07859">
    <property type="entry name" value="Abhydrolase_3"/>
    <property type="match status" value="1"/>
</dbReference>
<dbReference type="GO" id="GO:0016787">
    <property type="term" value="F:hydrolase activity"/>
    <property type="evidence" value="ECO:0007669"/>
    <property type="project" value="InterPro"/>
</dbReference>
<evidence type="ECO:0000313" key="2">
    <source>
        <dbReference type="EMBL" id="KAK1661647.1"/>
    </source>
</evidence>
<sequence>MSGGDTAAHVVEDFYGVVQILSDGTVVRGDEAALQPPATYPDVPGVEWKDVVYHAAHGLRTRVYRPASSAAGSGKLPVLVYFHGGGYCVGSFAKPMFHTFCLRAAAELPALVLSVQYRLAPEHRLPAAIEDGAEFLSWLRAQAELSATGGAEPWLAESADFPRTFVSGVSAGANLAHHVTVQVASGQLAVRPLRVAGYVLLSAFFGSAERTVAETEPPADVSLTVDMSDQLWHMSLPVGASRDHAVANPFGPDSPSLTAVDLPPALVVVPGSDVLRDHVRGYAARLKDMGKTVEVVEFEGEQHGFSVLQPFGEAANELMRVLTRSVYTGHSD</sequence>
<name>A0AAD8SNQ2_LOLMU</name>
<dbReference type="Gene3D" id="3.40.50.1820">
    <property type="entry name" value="alpha/beta hydrolase"/>
    <property type="match status" value="1"/>
</dbReference>
<protein>
    <recommendedName>
        <fullName evidence="1">Alpha/beta hydrolase fold-3 domain-containing protein</fullName>
    </recommendedName>
</protein>
<dbReference type="PANTHER" id="PTHR23024:SF204">
    <property type="entry name" value="OS01G0153800 PROTEIN"/>
    <property type="match status" value="1"/>
</dbReference>
<dbReference type="AlphaFoldDB" id="A0AAD8SNQ2"/>
<dbReference type="SUPFAM" id="SSF53474">
    <property type="entry name" value="alpha/beta-Hydrolases"/>
    <property type="match status" value="1"/>
</dbReference>
<dbReference type="InterPro" id="IPR029058">
    <property type="entry name" value="AB_hydrolase_fold"/>
</dbReference>
<accession>A0AAD8SNQ2</accession>
<dbReference type="Proteomes" id="UP001231189">
    <property type="component" value="Unassembled WGS sequence"/>
</dbReference>
<dbReference type="EMBL" id="JAUUTY010000003">
    <property type="protein sequence ID" value="KAK1661647.1"/>
    <property type="molecule type" value="Genomic_DNA"/>
</dbReference>
<reference evidence="2" key="1">
    <citation type="submission" date="2023-07" db="EMBL/GenBank/DDBJ databases">
        <title>A chromosome-level genome assembly of Lolium multiflorum.</title>
        <authorList>
            <person name="Chen Y."/>
            <person name="Copetti D."/>
            <person name="Kolliker R."/>
            <person name="Studer B."/>
        </authorList>
    </citation>
    <scope>NUCLEOTIDE SEQUENCE</scope>
    <source>
        <strain evidence="2">02402/16</strain>
        <tissue evidence="2">Leaf</tissue>
    </source>
</reference>
<dbReference type="PANTHER" id="PTHR23024">
    <property type="entry name" value="ARYLACETAMIDE DEACETYLASE"/>
    <property type="match status" value="1"/>
</dbReference>
<evidence type="ECO:0000313" key="3">
    <source>
        <dbReference type="Proteomes" id="UP001231189"/>
    </source>
</evidence>
<dbReference type="InterPro" id="IPR013094">
    <property type="entry name" value="AB_hydrolase_3"/>
</dbReference>
<organism evidence="2 3">
    <name type="scientific">Lolium multiflorum</name>
    <name type="common">Italian ryegrass</name>
    <name type="synonym">Lolium perenne subsp. multiflorum</name>
    <dbReference type="NCBI Taxonomy" id="4521"/>
    <lineage>
        <taxon>Eukaryota</taxon>
        <taxon>Viridiplantae</taxon>
        <taxon>Streptophyta</taxon>
        <taxon>Embryophyta</taxon>
        <taxon>Tracheophyta</taxon>
        <taxon>Spermatophyta</taxon>
        <taxon>Magnoliopsida</taxon>
        <taxon>Liliopsida</taxon>
        <taxon>Poales</taxon>
        <taxon>Poaceae</taxon>
        <taxon>BOP clade</taxon>
        <taxon>Pooideae</taxon>
        <taxon>Poodae</taxon>
        <taxon>Poeae</taxon>
        <taxon>Poeae Chloroplast Group 2 (Poeae type)</taxon>
        <taxon>Loliodinae</taxon>
        <taxon>Loliinae</taxon>
        <taxon>Lolium</taxon>
    </lineage>
</organism>
<feature type="domain" description="Alpha/beta hydrolase fold-3" evidence="1">
    <location>
        <begin position="79"/>
        <end position="305"/>
    </location>
</feature>